<proteinExistence type="predicted"/>
<dbReference type="Proteomes" id="UP001221413">
    <property type="component" value="Unassembled WGS sequence"/>
</dbReference>
<dbReference type="InterPro" id="IPR046670">
    <property type="entry name" value="DUF6540"/>
</dbReference>
<organism evidence="1 2">
    <name type="scientific">Drechslerella dactyloides</name>
    <name type="common">Nematode-trapping fungus</name>
    <name type="synonym">Arthrobotrys dactyloides</name>
    <dbReference type="NCBI Taxonomy" id="74499"/>
    <lineage>
        <taxon>Eukaryota</taxon>
        <taxon>Fungi</taxon>
        <taxon>Dikarya</taxon>
        <taxon>Ascomycota</taxon>
        <taxon>Pezizomycotina</taxon>
        <taxon>Orbiliomycetes</taxon>
        <taxon>Orbiliales</taxon>
        <taxon>Orbiliaceae</taxon>
        <taxon>Drechslerella</taxon>
    </lineage>
</organism>
<reference evidence="1" key="1">
    <citation type="submission" date="2023-01" db="EMBL/GenBank/DDBJ databases">
        <title>The chitinases involved in constricting ring structure development in the nematode-trapping fungus Drechslerella dactyloides.</title>
        <authorList>
            <person name="Wang R."/>
            <person name="Zhang L."/>
            <person name="Tang P."/>
            <person name="Li S."/>
            <person name="Liang L."/>
        </authorList>
    </citation>
    <scope>NUCLEOTIDE SEQUENCE</scope>
    <source>
        <strain evidence="1">YMF1.00031</strain>
    </source>
</reference>
<gene>
    <name evidence="1" type="ORF">Dda_1433</name>
</gene>
<keyword evidence="2" id="KW-1185">Reference proteome</keyword>
<dbReference type="EMBL" id="JAQGDS010000002">
    <property type="protein sequence ID" value="KAJ6262876.1"/>
    <property type="molecule type" value="Genomic_DNA"/>
</dbReference>
<protein>
    <submittedName>
        <fullName evidence="1">Uncharacterized protein</fullName>
    </submittedName>
</protein>
<comment type="caution">
    <text evidence="1">The sequence shown here is derived from an EMBL/GenBank/DDBJ whole genome shotgun (WGS) entry which is preliminary data.</text>
</comment>
<sequence length="152" mass="17268">MSASYRTYRLEYELEVQDPDVPGPRFHNVIFVETNADGSGQIHHVTGDLVTGMIYQVRSETRPEVSEGFHRKYLIGTISRSDYPDKVDEILKKIPAPPVQKSFNLATMRTEQHKSPGVFYAPGEPRPPMIKCTEWTIDQAIPALLEKEVIQP</sequence>
<evidence type="ECO:0000313" key="1">
    <source>
        <dbReference type="EMBL" id="KAJ6262876.1"/>
    </source>
</evidence>
<dbReference type="AlphaFoldDB" id="A0AAD6J656"/>
<accession>A0AAD6J656</accession>
<dbReference type="Pfam" id="PF20174">
    <property type="entry name" value="DUF6540"/>
    <property type="match status" value="1"/>
</dbReference>
<evidence type="ECO:0000313" key="2">
    <source>
        <dbReference type="Proteomes" id="UP001221413"/>
    </source>
</evidence>
<name>A0AAD6J656_DREDA</name>